<comment type="caution">
    <text evidence="3">The sequence shown here is derived from an EMBL/GenBank/DDBJ whole genome shotgun (WGS) entry which is preliminary data.</text>
</comment>
<evidence type="ECO:0000256" key="1">
    <source>
        <dbReference type="SAM" id="SignalP"/>
    </source>
</evidence>
<accession>A0A840V3I9</accession>
<dbReference type="PANTHER" id="PTHR40469:SF2">
    <property type="entry name" value="GALACTOSE-BINDING DOMAIN-LIKE SUPERFAMILY PROTEIN"/>
    <property type="match status" value="1"/>
</dbReference>
<proteinExistence type="predicted"/>
<protein>
    <recommendedName>
        <fullName evidence="2">ThuA-like domain-containing protein</fullName>
    </recommendedName>
</protein>
<dbReference type="InterPro" id="IPR029010">
    <property type="entry name" value="ThuA-like"/>
</dbReference>
<dbReference type="InterPro" id="IPR029062">
    <property type="entry name" value="Class_I_gatase-like"/>
</dbReference>
<dbReference type="EMBL" id="JACHFD010000010">
    <property type="protein sequence ID" value="MBB5352073.1"/>
    <property type="molecule type" value="Genomic_DNA"/>
</dbReference>
<feature type="chain" id="PRO_5032950140" description="ThuA-like domain-containing protein" evidence="1">
    <location>
        <begin position="21"/>
        <end position="288"/>
    </location>
</feature>
<evidence type="ECO:0000259" key="2">
    <source>
        <dbReference type="Pfam" id="PF06283"/>
    </source>
</evidence>
<gene>
    <name evidence="3" type="ORF">HNR46_002314</name>
</gene>
<name>A0A840V3I9_9BACT</name>
<feature type="domain" description="ThuA-like" evidence="2">
    <location>
        <begin position="52"/>
        <end position="279"/>
    </location>
</feature>
<reference evidence="3 4" key="1">
    <citation type="submission" date="2020-08" db="EMBL/GenBank/DDBJ databases">
        <title>Genomic Encyclopedia of Type Strains, Phase IV (KMG-IV): sequencing the most valuable type-strain genomes for metagenomic binning, comparative biology and taxonomic classification.</title>
        <authorList>
            <person name="Goeker M."/>
        </authorList>
    </citation>
    <scope>NUCLEOTIDE SEQUENCE [LARGE SCALE GENOMIC DNA]</scope>
    <source>
        <strain evidence="3 4">YC6886</strain>
    </source>
</reference>
<dbReference type="PANTHER" id="PTHR40469">
    <property type="entry name" value="SECRETED GLYCOSYL HYDROLASE"/>
    <property type="match status" value="1"/>
</dbReference>
<keyword evidence="1" id="KW-0732">Signal</keyword>
<feature type="signal peptide" evidence="1">
    <location>
        <begin position="1"/>
        <end position="20"/>
    </location>
</feature>
<sequence>MKPAMMLSIGVCGAALLLAAAPPKEVPPAGAQEKIAKALPAEALAKPAKPRKVLVFSRTAGFRHESIATGKLALAELGKKTGAFEAVISDDLALFEPGKIDAFDAILFLSTTQNAFDGASDEKALQDSLMAFVKGGKGFIGIHAATDTFYQWAEYGEMMNGYFDGHPWTADKKVHIDVEAGAEGHPLAEMFGGEPMEFQEEIYQFKNPYDSSEVTMLLRLDPSKSDPVGGMNRQDNDYGVAWARHWGEGRVFYCSLGHNHDMYWNPKILKHYLAGIQWALGDLEAEVK</sequence>
<keyword evidence="4" id="KW-1185">Reference proteome</keyword>
<dbReference type="RefSeq" id="WP_184018805.1">
    <property type="nucleotide sequence ID" value="NZ_JACHFD010000010.1"/>
</dbReference>
<dbReference type="AlphaFoldDB" id="A0A840V3I9"/>
<evidence type="ECO:0000313" key="3">
    <source>
        <dbReference type="EMBL" id="MBB5352073.1"/>
    </source>
</evidence>
<dbReference type="Gene3D" id="3.40.50.880">
    <property type="match status" value="1"/>
</dbReference>
<dbReference type="SUPFAM" id="SSF52317">
    <property type="entry name" value="Class I glutamine amidotransferase-like"/>
    <property type="match status" value="1"/>
</dbReference>
<dbReference type="Proteomes" id="UP000557717">
    <property type="component" value="Unassembled WGS sequence"/>
</dbReference>
<dbReference type="Pfam" id="PF06283">
    <property type="entry name" value="ThuA"/>
    <property type="match status" value="1"/>
</dbReference>
<organism evidence="3 4">
    <name type="scientific">Haloferula luteola</name>
    <dbReference type="NCBI Taxonomy" id="595692"/>
    <lineage>
        <taxon>Bacteria</taxon>
        <taxon>Pseudomonadati</taxon>
        <taxon>Verrucomicrobiota</taxon>
        <taxon>Verrucomicrobiia</taxon>
        <taxon>Verrucomicrobiales</taxon>
        <taxon>Verrucomicrobiaceae</taxon>
        <taxon>Haloferula</taxon>
    </lineage>
</organism>
<evidence type="ECO:0000313" key="4">
    <source>
        <dbReference type="Proteomes" id="UP000557717"/>
    </source>
</evidence>